<proteinExistence type="predicted"/>
<dbReference type="PANTHER" id="PTHR45749">
    <property type="match status" value="1"/>
</dbReference>
<organism evidence="3 4">
    <name type="scientific">Aphis craccivora</name>
    <name type="common">Cowpea aphid</name>
    <dbReference type="NCBI Taxonomy" id="307492"/>
    <lineage>
        <taxon>Eukaryota</taxon>
        <taxon>Metazoa</taxon>
        <taxon>Ecdysozoa</taxon>
        <taxon>Arthropoda</taxon>
        <taxon>Hexapoda</taxon>
        <taxon>Insecta</taxon>
        <taxon>Pterygota</taxon>
        <taxon>Neoptera</taxon>
        <taxon>Paraneoptera</taxon>
        <taxon>Hemiptera</taxon>
        <taxon>Sternorrhyncha</taxon>
        <taxon>Aphidomorpha</taxon>
        <taxon>Aphidoidea</taxon>
        <taxon>Aphididae</taxon>
        <taxon>Aphidini</taxon>
        <taxon>Aphis</taxon>
        <taxon>Aphis</taxon>
    </lineage>
</organism>
<dbReference type="InterPro" id="IPR006580">
    <property type="entry name" value="Znf_TTF"/>
</dbReference>
<dbReference type="AlphaFoldDB" id="A0A6G0VZQ7"/>
<accession>A0A6G0VZQ7</accession>
<feature type="region of interest" description="Disordered" evidence="1">
    <location>
        <begin position="1"/>
        <end position="25"/>
    </location>
</feature>
<sequence length="833" mass="95706">MDGRKRLSVSQYRKLAKEKSKRDEEVLSKVPKLGTFFKTKTIDLPSASSESAEEIRPTPPIKELKKSDENNGSTISKETGLSLLVPPASAPTTETNQEKQESIFTFSDDPAQWVINDYFRDYIAKHGCNQNKNADFKLSRRKYANENQYRSMSASLFQRKMHNNEISNRLWLIYSESKKSVFCGPCLLFGCYGQNSFCNSDGFNDWKNASVCVGQHENTQDHKKCILSLKDRASVLGKIDHDLTAQLDKEILYWREVIKRVVAAVKTLVSRGLPLRGDAEKIGLKNNGNFLMLLEFLSEFDPFMNEHIKNYANKGSGSTSYLSKTIYEELIELMAKKVRETIIAEVKKAKYYSIIVDSTPDISHVDQLAFILRYVLPNGVAVERFVKLLDNVGHKGTDMYNAVKETLKSLEINFNDLRGQSYDNAANMSGIYKGLQALIKKDNPLAQFTPCAGHGLNTVGTHAAECCPEAISFFDLNQNLYNFFSESPARWNILQCFANSKNITLKSLSNTRWSARANAVDMLYKFWEEIYGALKSIEENLLEKAATKNTANSLRRKLEHLEMAIMVNVWNVILDRFNVVSQKIQNVSTSMSEVLDLYKSLVDLVKNIRNNFDHYEEKALKMSINKVYKNEMKRKKYRHLHADETNEGQVEFNGRSDFKINTFIPIMDKIRDQLENKYELYRDIFQKFIALLRFGELDETDLREEAEVLRNYFPDDLESSFANELIHFKLYCKNKSVEKDSPSKLLQHVRDHDLTSVFPNIDISYRLFNCMPVTNCSAERSFSCLKRIENCLRSATLETRLNSLMLLNIEAEILTALNFDDLIDTFAQQKARR</sequence>
<dbReference type="Pfam" id="PF14291">
    <property type="entry name" value="DUF4371"/>
    <property type="match status" value="1"/>
</dbReference>
<feature type="compositionally biased region" description="Basic and acidic residues" evidence="1">
    <location>
        <begin position="15"/>
        <end position="25"/>
    </location>
</feature>
<evidence type="ECO:0000259" key="2">
    <source>
        <dbReference type="SMART" id="SM00597"/>
    </source>
</evidence>
<dbReference type="InterPro" id="IPR012337">
    <property type="entry name" value="RNaseH-like_sf"/>
</dbReference>
<reference evidence="3 4" key="1">
    <citation type="submission" date="2019-08" db="EMBL/GenBank/DDBJ databases">
        <title>Whole genome of Aphis craccivora.</title>
        <authorList>
            <person name="Voronova N.V."/>
            <person name="Shulinski R.S."/>
            <person name="Bandarenka Y.V."/>
            <person name="Zhorov D.G."/>
            <person name="Warner D."/>
        </authorList>
    </citation>
    <scope>NUCLEOTIDE SEQUENCE [LARGE SCALE GENOMIC DNA]</scope>
    <source>
        <strain evidence="3">180601</strain>
        <tissue evidence="3">Whole Body</tissue>
    </source>
</reference>
<dbReference type="EMBL" id="VUJU01010871">
    <property type="protein sequence ID" value="KAF0712637.1"/>
    <property type="molecule type" value="Genomic_DNA"/>
</dbReference>
<evidence type="ECO:0000256" key="1">
    <source>
        <dbReference type="SAM" id="MobiDB-lite"/>
    </source>
</evidence>
<dbReference type="PANTHER" id="PTHR45749:SF23">
    <property type="entry name" value="ZINC FINGER MYM-TYPE PROTEIN 1-LIKE"/>
    <property type="match status" value="1"/>
</dbReference>
<dbReference type="SMART" id="SM00597">
    <property type="entry name" value="ZnF_TTF"/>
    <property type="match status" value="1"/>
</dbReference>
<keyword evidence="4" id="KW-1185">Reference proteome</keyword>
<feature type="compositionally biased region" description="Polar residues" evidence="1">
    <location>
        <begin position="70"/>
        <end position="79"/>
    </location>
</feature>
<feature type="region of interest" description="Disordered" evidence="1">
    <location>
        <begin position="45"/>
        <end position="100"/>
    </location>
</feature>
<evidence type="ECO:0000313" key="4">
    <source>
        <dbReference type="Proteomes" id="UP000478052"/>
    </source>
</evidence>
<comment type="caution">
    <text evidence="3">The sequence shown here is derived from an EMBL/GenBank/DDBJ whole genome shotgun (WGS) entry which is preliminary data.</text>
</comment>
<protein>
    <recommendedName>
        <fullName evidence="2">TTF-type domain-containing protein</fullName>
    </recommendedName>
</protein>
<dbReference type="Proteomes" id="UP000478052">
    <property type="component" value="Unassembled WGS sequence"/>
</dbReference>
<feature type="domain" description="TTF-type" evidence="2">
    <location>
        <begin position="153"/>
        <end position="241"/>
    </location>
</feature>
<feature type="non-terminal residue" evidence="3">
    <location>
        <position position="833"/>
    </location>
</feature>
<dbReference type="SUPFAM" id="SSF53098">
    <property type="entry name" value="Ribonuclease H-like"/>
    <property type="match status" value="1"/>
</dbReference>
<evidence type="ECO:0000313" key="3">
    <source>
        <dbReference type="EMBL" id="KAF0712637.1"/>
    </source>
</evidence>
<gene>
    <name evidence="3" type="ORF">FWK35_00037584</name>
</gene>
<dbReference type="OrthoDB" id="6615959at2759"/>
<dbReference type="InterPro" id="IPR025398">
    <property type="entry name" value="DUF4371"/>
</dbReference>
<name>A0A6G0VZQ7_APHCR</name>